<feature type="region of interest" description="Disordered" evidence="1">
    <location>
        <begin position="80"/>
        <end position="151"/>
    </location>
</feature>
<organism evidence="2 3">
    <name type="scientific">Baudoinia panamericana (strain UAMH 10762)</name>
    <name type="common">Angels' share fungus</name>
    <name type="synonym">Baudoinia compniacensis (strain UAMH 10762)</name>
    <dbReference type="NCBI Taxonomy" id="717646"/>
    <lineage>
        <taxon>Eukaryota</taxon>
        <taxon>Fungi</taxon>
        <taxon>Dikarya</taxon>
        <taxon>Ascomycota</taxon>
        <taxon>Pezizomycotina</taxon>
        <taxon>Dothideomycetes</taxon>
        <taxon>Dothideomycetidae</taxon>
        <taxon>Mycosphaerellales</taxon>
        <taxon>Teratosphaeriaceae</taxon>
        <taxon>Baudoinia</taxon>
    </lineage>
</organism>
<evidence type="ECO:0000256" key="1">
    <source>
        <dbReference type="SAM" id="MobiDB-lite"/>
    </source>
</evidence>
<keyword evidence="3" id="KW-1185">Reference proteome</keyword>
<dbReference type="SUPFAM" id="SSF55729">
    <property type="entry name" value="Acyl-CoA N-acyltransferases (Nat)"/>
    <property type="match status" value="1"/>
</dbReference>
<evidence type="ECO:0000313" key="2">
    <source>
        <dbReference type="EMBL" id="EMC92286.1"/>
    </source>
</evidence>
<accession>M2M7I6</accession>
<dbReference type="HOGENOM" id="CLU_374728_0_0_1"/>
<dbReference type="OrthoDB" id="2129362at2759"/>
<reference evidence="2 3" key="1">
    <citation type="journal article" date="2012" name="PLoS Pathog.">
        <title>Diverse lifestyles and strategies of plant pathogenesis encoded in the genomes of eighteen Dothideomycetes fungi.</title>
        <authorList>
            <person name="Ohm R.A."/>
            <person name="Feau N."/>
            <person name="Henrissat B."/>
            <person name="Schoch C.L."/>
            <person name="Horwitz B.A."/>
            <person name="Barry K.W."/>
            <person name="Condon B.J."/>
            <person name="Copeland A.C."/>
            <person name="Dhillon B."/>
            <person name="Glaser F."/>
            <person name="Hesse C.N."/>
            <person name="Kosti I."/>
            <person name="LaButti K."/>
            <person name="Lindquist E.A."/>
            <person name="Lucas S."/>
            <person name="Salamov A.A."/>
            <person name="Bradshaw R.E."/>
            <person name="Ciuffetti L."/>
            <person name="Hamelin R.C."/>
            <person name="Kema G.H.J."/>
            <person name="Lawrence C."/>
            <person name="Scott J.A."/>
            <person name="Spatafora J.W."/>
            <person name="Turgeon B.G."/>
            <person name="de Wit P.J.G.M."/>
            <person name="Zhong S."/>
            <person name="Goodwin S.B."/>
            <person name="Grigoriev I.V."/>
        </authorList>
    </citation>
    <scope>NUCLEOTIDE SEQUENCE [LARGE SCALE GENOMIC DNA]</scope>
    <source>
        <strain evidence="2 3">UAMH 10762</strain>
    </source>
</reference>
<protein>
    <recommendedName>
        <fullName evidence="4">N-acetyltransferase domain-containing protein</fullName>
    </recommendedName>
</protein>
<name>M2M7I6_BAUPA</name>
<feature type="region of interest" description="Disordered" evidence="1">
    <location>
        <begin position="323"/>
        <end position="378"/>
    </location>
</feature>
<dbReference type="OMA" id="MELFVHP"/>
<sequence>MRPTDSTAVKRPAAAEPTLSCEPAAVATKQTTPHADHALSFSNRAEANPLSLSRHDSKLSSDVTNGGDIKAKLASDFGCRVSEPKPAKSATAQRSIGASQYSEDPPPEFRGRGHFQGRGRGGFRCEPGNKALRSQRWPNKNDIPKPVPKRWETNWNSERSVVDSLQADSGWGEDKKKRAADYGGSKLTDWTGGWAPAPIDWDARPGFSDSGTLARIEKWLDAVENDLHGLQSGIEEALVLDGKNAANDLAPRYWVPVVIGNQAPNVFFADLLASVEPRPLDDDDLTGARPWWVLYGAPSDCVLLSPCSHPEISGFDPNEENLREKAAREADQGSDNHAENRKRAERAEREAKQKKAQEKLQREKNRASKLSKLPSNSAAHQRIKPGVNIYLRMAKASDMAQVRDIYNYYVDFTCCTPETETRTTADMQMRYDRVMSNTLPFLVACERGGKLPRRGGRRHRGGGEDIWLPDRIVGFATADDFHDMMGMYRFTCEIEVYVAKDRTMQGIAKCLCDKMLAMLDPDYLERGGYDIQGDDLEGVGPSRVMQNIIVHVPYEKPERLEWMSRWLYSMDFEQEGNLSDVGNKVGMSISLAMFRRKTGAVFDAANPPTMMRYPL</sequence>
<dbReference type="Gene3D" id="3.40.630.30">
    <property type="match status" value="1"/>
</dbReference>
<feature type="compositionally biased region" description="Basic and acidic residues" evidence="1">
    <location>
        <begin position="323"/>
        <end position="366"/>
    </location>
</feature>
<proteinExistence type="predicted"/>
<dbReference type="RefSeq" id="XP_007680376.1">
    <property type="nucleotide sequence ID" value="XM_007682186.1"/>
</dbReference>
<feature type="compositionally biased region" description="Polar residues" evidence="1">
    <location>
        <begin position="90"/>
        <end position="102"/>
    </location>
</feature>
<dbReference type="KEGG" id="bcom:BAUCODRAFT_38316"/>
<gene>
    <name evidence="2" type="ORF">BAUCODRAFT_38316</name>
</gene>
<dbReference type="EMBL" id="KB445562">
    <property type="protein sequence ID" value="EMC92286.1"/>
    <property type="molecule type" value="Genomic_DNA"/>
</dbReference>
<dbReference type="GeneID" id="19113499"/>
<dbReference type="Proteomes" id="UP000011761">
    <property type="component" value="Unassembled WGS sequence"/>
</dbReference>
<evidence type="ECO:0008006" key="4">
    <source>
        <dbReference type="Google" id="ProtNLM"/>
    </source>
</evidence>
<dbReference type="AlphaFoldDB" id="M2M7I6"/>
<feature type="region of interest" description="Disordered" evidence="1">
    <location>
        <begin position="1"/>
        <end position="68"/>
    </location>
</feature>
<dbReference type="InterPro" id="IPR016181">
    <property type="entry name" value="Acyl_CoA_acyltransferase"/>
</dbReference>
<evidence type="ECO:0000313" key="3">
    <source>
        <dbReference type="Proteomes" id="UP000011761"/>
    </source>
</evidence>
<dbReference type="eggNOG" id="ENOG502SV8I">
    <property type="taxonomic scope" value="Eukaryota"/>
</dbReference>